<evidence type="ECO:0000259" key="2">
    <source>
        <dbReference type="Pfam" id="PF13847"/>
    </source>
</evidence>
<evidence type="ECO:0000313" key="3">
    <source>
        <dbReference type="EMBL" id="BBO82325.1"/>
    </source>
</evidence>
<gene>
    <name evidence="3" type="ORF">DSCO28_28910</name>
</gene>
<proteinExistence type="predicted"/>
<organism evidence="3 4">
    <name type="scientific">Desulfosarcina ovata subsp. sediminis</name>
    <dbReference type="NCBI Taxonomy" id="885957"/>
    <lineage>
        <taxon>Bacteria</taxon>
        <taxon>Pseudomonadati</taxon>
        <taxon>Thermodesulfobacteriota</taxon>
        <taxon>Desulfobacteria</taxon>
        <taxon>Desulfobacterales</taxon>
        <taxon>Desulfosarcinaceae</taxon>
        <taxon>Desulfosarcina</taxon>
    </lineage>
</organism>
<dbReference type="InterPro" id="IPR025714">
    <property type="entry name" value="Methyltranfer_dom"/>
</dbReference>
<reference evidence="3 4" key="1">
    <citation type="submission" date="2019-11" db="EMBL/GenBank/DDBJ databases">
        <title>Comparative genomics of hydrocarbon-degrading Desulfosarcina strains.</title>
        <authorList>
            <person name="Watanabe M."/>
            <person name="Kojima H."/>
            <person name="Fukui M."/>
        </authorList>
    </citation>
    <scope>NUCLEOTIDE SEQUENCE [LARGE SCALE GENOMIC DNA]</scope>
    <source>
        <strain evidence="3 4">28bB2T</strain>
    </source>
</reference>
<dbReference type="PANTHER" id="PTHR43861">
    <property type="entry name" value="TRANS-ACONITATE 2-METHYLTRANSFERASE-RELATED"/>
    <property type="match status" value="1"/>
</dbReference>
<dbReference type="AlphaFoldDB" id="A0A5K7ZNV9"/>
<dbReference type="CDD" id="cd02440">
    <property type="entry name" value="AdoMet_MTases"/>
    <property type="match status" value="1"/>
</dbReference>
<dbReference type="GO" id="GO:0016740">
    <property type="term" value="F:transferase activity"/>
    <property type="evidence" value="ECO:0007669"/>
    <property type="project" value="UniProtKB-KW"/>
</dbReference>
<protein>
    <recommendedName>
        <fullName evidence="2">Methyltransferase domain-containing protein</fullName>
    </recommendedName>
</protein>
<accession>A0A5K7ZNV9</accession>
<evidence type="ECO:0000256" key="1">
    <source>
        <dbReference type="ARBA" id="ARBA00022679"/>
    </source>
</evidence>
<keyword evidence="1" id="KW-0808">Transferase</keyword>
<feature type="domain" description="Methyltransferase" evidence="2">
    <location>
        <begin position="50"/>
        <end position="166"/>
    </location>
</feature>
<dbReference type="EMBL" id="AP021876">
    <property type="protein sequence ID" value="BBO82325.1"/>
    <property type="molecule type" value="Genomic_DNA"/>
</dbReference>
<dbReference type="InterPro" id="IPR029063">
    <property type="entry name" value="SAM-dependent_MTases_sf"/>
</dbReference>
<dbReference type="KEGG" id="dov:DSCO28_28910"/>
<sequence>MMNNQKDDSYLAKACFFDAQVQADWAAQAYGGDEAEKLERLFAVTGCLNGLRLLEPGCGTGRLTAVLAEKVGPHGRVVAMDISPRMVAAARRRLMRFANVDLRMGPVETMADQLGMFDQIVCHQVFPHFADRAAALKTLVRMLKPAGRLVISHFISFAEINDVHRKAGTAVAGDLMPPQQIMQRWCGQCRLTIEQWQDDDNGYLLSALLNA</sequence>
<dbReference type="PANTHER" id="PTHR43861:SF3">
    <property type="entry name" value="PUTATIVE (AFU_ORTHOLOGUE AFUA_2G14390)-RELATED"/>
    <property type="match status" value="1"/>
</dbReference>
<name>A0A5K7ZNV9_9BACT</name>
<evidence type="ECO:0000313" key="4">
    <source>
        <dbReference type="Proteomes" id="UP000425960"/>
    </source>
</evidence>
<dbReference type="Gene3D" id="3.40.50.150">
    <property type="entry name" value="Vaccinia Virus protein VP39"/>
    <property type="match status" value="1"/>
</dbReference>
<dbReference type="Pfam" id="PF13847">
    <property type="entry name" value="Methyltransf_31"/>
    <property type="match status" value="1"/>
</dbReference>
<dbReference type="SUPFAM" id="SSF53335">
    <property type="entry name" value="S-adenosyl-L-methionine-dependent methyltransferases"/>
    <property type="match status" value="1"/>
</dbReference>
<dbReference type="RefSeq" id="WP_155322812.1">
    <property type="nucleotide sequence ID" value="NZ_AP021876.1"/>
</dbReference>
<dbReference type="Proteomes" id="UP000425960">
    <property type="component" value="Chromosome"/>
</dbReference>